<dbReference type="InterPro" id="IPR016166">
    <property type="entry name" value="FAD-bd_PCMH"/>
</dbReference>
<dbReference type="RefSeq" id="WP_072751715.1">
    <property type="nucleotide sequence ID" value="NZ_FOAW01000007.1"/>
</dbReference>
<proteinExistence type="inferred from homology"/>
<dbReference type="SUPFAM" id="SSF56176">
    <property type="entry name" value="FAD-binding/transporter-associated domain-like"/>
    <property type="match status" value="1"/>
</dbReference>
<dbReference type="PANTHER" id="PTHR42973">
    <property type="entry name" value="BINDING OXIDOREDUCTASE, PUTATIVE (AFU_ORTHOLOGUE AFUA_1G17690)-RELATED"/>
    <property type="match status" value="1"/>
</dbReference>
<evidence type="ECO:0000313" key="8">
    <source>
        <dbReference type="Proteomes" id="UP000198677"/>
    </source>
</evidence>
<dbReference type="Gene3D" id="3.30.43.10">
    <property type="entry name" value="Uridine Diphospho-n-acetylenolpyruvylglucosamine Reductase, domain 2"/>
    <property type="match status" value="1"/>
</dbReference>
<evidence type="ECO:0000256" key="1">
    <source>
        <dbReference type="ARBA" id="ARBA00001974"/>
    </source>
</evidence>
<dbReference type="PANTHER" id="PTHR42973:SF39">
    <property type="entry name" value="FAD-BINDING PCMH-TYPE DOMAIN-CONTAINING PROTEIN"/>
    <property type="match status" value="1"/>
</dbReference>
<gene>
    <name evidence="7" type="ORF">SAMN05444583_10760</name>
</gene>
<keyword evidence="4" id="KW-0274">FAD</keyword>
<evidence type="ECO:0000259" key="6">
    <source>
        <dbReference type="PROSITE" id="PS51387"/>
    </source>
</evidence>
<comment type="similarity">
    <text evidence="2">Belongs to the oxygen-dependent FAD-linked oxidoreductase family.</text>
</comment>
<comment type="cofactor">
    <cofactor evidence="1">
        <name>FAD</name>
        <dbReference type="ChEBI" id="CHEBI:57692"/>
    </cofactor>
</comment>
<dbReference type="PROSITE" id="PS51387">
    <property type="entry name" value="FAD_PCMH"/>
    <property type="match status" value="1"/>
</dbReference>
<accession>A0A1H7NKC4</accession>
<dbReference type="Pfam" id="PF08031">
    <property type="entry name" value="BBE"/>
    <property type="match status" value="1"/>
</dbReference>
<evidence type="ECO:0000256" key="2">
    <source>
        <dbReference type="ARBA" id="ARBA00005466"/>
    </source>
</evidence>
<dbReference type="Gene3D" id="3.40.462.20">
    <property type="match status" value="1"/>
</dbReference>
<sequence>MGATARLTGEVVRPGDPGYEAARIGWNRLYSRYPEAIVFCCDAHEVVDAVEWARAEGIALRARSGRHSLEGWSSLDGGLVVDVSRMKNLEIDEAARTATVGTGLTQAEAVAALGRRGYVIPTGSEGGVGLGGVILGGGFGLLTRSMGMACDNLLAAEVVVADGARSAKVVLATESTDSDLLWACRGGGGGNFGIATSYTVKLHELADVTFLIARWTGHGELGALLRAWQRDAPVADERLTSALEVDSSAVELSALLYDGSRRELTDQLRSLLTIGDPDVSFIEGAWPEVYGSVDRGPEDVANWKFYSQFVTRPFPDEAIDLVVRFMDDAPSAPSNFFCSSFGGAVRHAPAGGSAFPHRDALFYCEPGAAWNDPELNSRALGWAAGFWRALRPYCDGAYVNVPNAPASEWERDYYGPNRERLRQVKATYDPQNVFRFEQSVPPEPC</sequence>
<dbReference type="InterPro" id="IPR012951">
    <property type="entry name" value="BBE"/>
</dbReference>
<organism evidence="7 8">
    <name type="scientific">Rhodococcus maanshanensis</name>
    <dbReference type="NCBI Taxonomy" id="183556"/>
    <lineage>
        <taxon>Bacteria</taxon>
        <taxon>Bacillati</taxon>
        <taxon>Actinomycetota</taxon>
        <taxon>Actinomycetes</taxon>
        <taxon>Mycobacteriales</taxon>
        <taxon>Nocardiaceae</taxon>
        <taxon>Rhodococcus</taxon>
    </lineage>
</organism>
<feature type="domain" description="FAD-binding PCMH-type" evidence="6">
    <location>
        <begin position="30"/>
        <end position="205"/>
    </location>
</feature>
<evidence type="ECO:0000256" key="4">
    <source>
        <dbReference type="ARBA" id="ARBA00022827"/>
    </source>
</evidence>
<evidence type="ECO:0000256" key="5">
    <source>
        <dbReference type="ARBA" id="ARBA00023002"/>
    </source>
</evidence>
<dbReference type="AlphaFoldDB" id="A0A1H7NKC4"/>
<dbReference type="EMBL" id="FOAW01000007">
    <property type="protein sequence ID" value="SEL23834.1"/>
    <property type="molecule type" value="Genomic_DNA"/>
</dbReference>
<dbReference type="InterPro" id="IPR016167">
    <property type="entry name" value="FAD-bd_PCMH_sub1"/>
</dbReference>
<keyword evidence="8" id="KW-1185">Reference proteome</keyword>
<dbReference type="Gene3D" id="3.30.465.10">
    <property type="match status" value="1"/>
</dbReference>
<reference evidence="8" key="1">
    <citation type="submission" date="2016-10" db="EMBL/GenBank/DDBJ databases">
        <authorList>
            <person name="Varghese N."/>
            <person name="Submissions S."/>
        </authorList>
    </citation>
    <scope>NUCLEOTIDE SEQUENCE [LARGE SCALE GENOMIC DNA]</scope>
    <source>
        <strain evidence="8">DSM 44675</strain>
    </source>
</reference>
<evidence type="ECO:0000256" key="3">
    <source>
        <dbReference type="ARBA" id="ARBA00022630"/>
    </source>
</evidence>
<dbReference type="OrthoDB" id="545125at2"/>
<protein>
    <submittedName>
        <fullName evidence="7">FAD/FMN-containing dehydrogenase</fullName>
    </submittedName>
</protein>
<dbReference type="Proteomes" id="UP000198677">
    <property type="component" value="Unassembled WGS sequence"/>
</dbReference>
<keyword evidence="5" id="KW-0560">Oxidoreductase</keyword>
<name>A0A1H7NKC4_9NOCA</name>
<dbReference type="InterPro" id="IPR006094">
    <property type="entry name" value="Oxid_FAD_bind_N"/>
</dbReference>
<dbReference type="GO" id="GO:0071949">
    <property type="term" value="F:FAD binding"/>
    <property type="evidence" value="ECO:0007669"/>
    <property type="project" value="InterPro"/>
</dbReference>
<keyword evidence="3" id="KW-0285">Flavoprotein</keyword>
<dbReference type="InterPro" id="IPR016169">
    <property type="entry name" value="FAD-bd_PCMH_sub2"/>
</dbReference>
<dbReference type="InterPro" id="IPR050416">
    <property type="entry name" value="FAD-linked_Oxidoreductase"/>
</dbReference>
<dbReference type="GO" id="GO:0016491">
    <property type="term" value="F:oxidoreductase activity"/>
    <property type="evidence" value="ECO:0007669"/>
    <property type="project" value="UniProtKB-KW"/>
</dbReference>
<dbReference type="Pfam" id="PF01565">
    <property type="entry name" value="FAD_binding_4"/>
    <property type="match status" value="1"/>
</dbReference>
<evidence type="ECO:0000313" key="7">
    <source>
        <dbReference type="EMBL" id="SEL23834.1"/>
    </source>
</evidence>
<dbReference type="InterPro" id="IPR036318">
    <property type="entry name" value="FAD-bd_PCMH-like_sf"/>
</dbReference>